<feature type="domain" description="Armadillo-like helical" evidence="5">
    <location>
        <begin position="397"/>
        <end position="622"/>
    </location>
</feature>
<evidence type="ECO:0000259" key="5">
    <source>
        <dbReference type="SMART" id="SM01158"/>
    </source>
</evidence>
<evidence type="ECO:0000313" key="7">
    <source>
        <dbReference type="Proteomes" id="UP000054776"/>
    </source>
</evidence>
<proteinExistence type="predicted"/>
<gene>
    <name evidence="6" type="ORF">T01_11807</name>
</gene>
<evidence type="ECO:0000313" key="6">
    <source>
        <dbReference type="EMBL" id="KRY28767.1"/>
    </source>
</evidence>
<keyword evidence="7" id="KW-1185">Reference proteome</keyword>
<dbReference type="Pfam" id="PF08427">
    <property type="entry name" value="ARMH3_C"/>
    <property type="match status" value="1"/>
</dbReference>
<dbReference type="InterPro" id="IPR013636">
    <property type="entry name" value="ARMH3_C"/>
</dbReference>
<dbReference type="EMBL" id="JYDH01000192">
    <property type="protein sequence ID" value="KRY28767.1"/>
    <property type="molecule type" value="Genomic_DNA"/>
</dbReference>
<dbReference type="AlphaFoldDB" id="A0A0V1AVF8"/>
<dbReference type="GO" id="GO:0016020">
    <property type="term" value="C:membrane"/>
    <property type="evidence" value="ECO:0007669"/>
    <property type="project" value="UniProtKB-SubCell"/>
</dbReference>
<keyword evidence="3" id="KW-1133">Transmembrane helix</keyword>
<accession>A0A0V1AVF8</accession>
<sequence length="640" mass="73093">MGKSGIERRKSVNELVCKVVSMYDKIFKSEVDDSNDEFWEELFLLWANKSQLCLIIDQISIDQMQQIKQIVNRFVSKCITTITHQEGIRVYNAVQTLGFLIHAVAKKKEVLHCSFNLTDILFGSDAGKTYMQMLIARLCSFLTGNYSPVLKTCTLEFFLTMATVTENINENPLMEYFMNNCIFEALTFILEKCVDGNIHGRAAVVLLALLINYQKSVRENPYMVKLSILDNDLALNGYSFVLSRELLRLNRYFENALPNSTPSLWTFFGSVFSSDVVQLPSIQIDHSVLLALYEAVHLNRNFITALTTVPAQCEEVKVHSTDVAFSLDDKAMECNSNLFATFLSYCSCVISTLKGIKTIYLNALLDQYANMLMQDLSLSFKVPLFSRPMLHRKAEWKNHMQAKPLACSVLSLCVEFIVSHLMKAFPFDLYSQVLGIIHRILCFNKRCKIRLEFQWSTLWNVLFTLLRYVVNNSRMLIAEGDVFELCSQVLVILNVFITFGDTFLPQTEIYDELYYELLRNNSTLQAMCILPQEYAEKDSPYNESAKKLLNGCVNVKAILSHFLPKLDAAGCNVLSKEQILAIVRQSYVTLSLKLQENLDNFSRYQEKSAEVRSVVIETSESLNSSTLEQAIVIKELQTIR</sequence>
<keyword evidence="4" id="KW-0472">Membrane</keyword>
<dbReference type="InterPro" id="IPR039868">
    <property type="entry name" value="ARMD3-like"/>
</dbReference>
<evidence type="ECO:0000256" key="1">
    <source>
        <dbReference type="ARBA" id="ARBA00004370"/>
    </source>
</evidence>
<dbReference type="GO" id="GO:0005829">
    <property type="term" value="C:cytosol"/>
    <property type="evidence" value="ECO:0007669"/>
    <property type="project" value="TreeGrafter"/>
</dbReference>
<evidence type="ECO:0000256" key="2">
    <source>
        <dbReference type="ARBA" id="ARBA00022692"/>
    </source>
</evidence>
<comment type="caution">
    <text evidence="6">The sequence shown here is derived from an EMBL/GenBank/DDBJ whole genome shotgun (WGS) entry which is preliminary data.</text>
</comment>
<evidence type="ECO:0000256" key="4">
    <source>
        <dbReference type="ARBA" id="ARBA00023136"/>
    </source>
</evidence>
<dbReference type="PANTHER" id="PTHR13608:SF3">
    <property type="entry name" value="ARMADILLO-LIKE HELICAL DOMAIN-CONTAINING PROTEIN 3"/>
    <property type="match status" value="1"/>
</dbReference>
<dbReference type="SMART" id="SM01158">
    <property type="entry name" value="DUF1741"/>
    <property type="match status" value="1"/>
</dbReference>
<reference evidence="6 7" key="1">
    <citation type="submission" date="2015-01" db="EMBL/GenBank/DDBJ databases">
        <title>Evolution of Trichinella species and genotypes.</title>
        <authorList>
            <person name="Korhonen P.K."/>
            <person name="Edoardo P."/>
            <person name="Giuseppe L.R."/>
            <person name="Gasser R.B."/>
        </authorList>
    </citation>
    <scope>NUCLEOTIDE SEQUENCE [LARGE SCALE GENOMIC DNA]</scope>
    <source>
        <strain evidence="6">ISS3</strain>
    </source>
</reference>
<dbReference type="OrthoDB" id="2012278at2759"/>
<evidence type="ECO:0000256" key="3">
    <source>
        <dbReference type="ARBA" id="ARBA00022989"/>
    </source>
</evidence>
<name>A0A0V1AVF8_TRISP</name>
<comment type="subcellular location">
    <subcellularLocation>
        <location evidence="1">Membrane</location>
    </subcellularLocation>
</comment>
<dbReference type="Proteomes" id="UP000054776">
    <property type="component" value="Unassembled WGS sequence"/>
</dbReference>
<dbReference type="eggNOG" id="KOG4654">
    <property type="taxonomic scope" value="Eukaryota"/>
</dbReference>
<keyword evidence="2" id="KW-0812">Transmembrane</keyword>
<organism evidence="6 7">
    <name type="scientific">Trichinella spiralis</name>
    <name type="common">Trichina worm</name>
    <dbReference type="NCBI Taxonomy" id="6334"/>
    <lineage>
        <taxon>Eukaryota</taxon>
        <taxon>Metazoa</taxon>
        <taxon>Ecdysozoa</taxon>
        <taxon>Nematoda</taxon>
        <taxon>Enoplea</taxon>
        <taxon>Dorylaimia</taxon>
        <taxon>Trichinellida</taxon>
        <taxon>Trichinellidae</taxon>
        <taxon>Trichinella</taxon>
    </lineage>
</organism>
<dbReference type="PANTHER" id="PTHR13608">
    <property type="entry name" value="ARMADILLO-LIKE HELICAL DOMAIN-CONTAINING PROTEIN 3"/>
    <property type="match status" value="1"/>
</dbReference>
<protein>
    <submittedName>
        <fullName evidence="6">UPF0668 protein C10orf76-like protein</fullName>
    </submittedName>
</protein>